<dbReference type="Proteomes" id="UP000297225">
    <property type="component" value="Unassembled WGS sequence"/>
</dbReference>
<gene>
    <name evidence="1" type="ORF">E4P47_05730</name>
</gene>
<dbReference type="STRING" id="1122973.GCA_000379925_01702"/>
<dbReference type="InterPro" id="IPR007485">
    <property type="entry name" value="LPS_assembly_LptE"/>
</dbReference>
<dbReference type="AlphaFoldDB" id="A0A4Y8WPF5"/>
<name>A0A4Y8WPF5_9PORP</name>
<dbReference type="GO" id="GO:0019867">
    <property type="term" value="C:outer membrane"/>
    <property type="evidence" value="ECO:0007669"/>
    <property type="project" value="InterPro"/>
</dbReference>
<dbReference type="EMBL" id="SPNC01000076">
    <property type="protein sequence ID" value="TFH94929.1"/>
    <property type="molecule type" value="Genomic_DNA"/>
</dbReference>
<organism evidence="1 2">
    <name type="scientific">Porphyromonas levii</name>
    <dbReference type="NCBI Taxonomy" id="28114"/>
    <lineage>
        <taxon>Bacteria</taxon>
        <taxon>Pseudomonadati</taxon>
        <taxon>Bacteroidota</taxon>
        <taxon>Bacteroidia</taxon>
        <taxon>Bacteroidales</taxon>
        <taxon>Porphyromonadaceae</taxon>
        <taxon>Porphyromonas</taxon>
    </lineage>
</organism>
<evidence type="ECO:0000313" key="2">
    <source>
        <dbReference type="Proteomes" id="UP000297225"/>
    </source>
</evidence>
<evidence type="ECO:0008006" key="3">
    <source>
        <dbReference type="Google" id="ProtNLM"/>
    </source>
</evidence>
<keyword evidence="2" id="KW-1185">Reference proteome</keyword>
<proteinExistence type="predicted"/>
<protein>
    <recommendedName>
        <fullName evidence="3">LptE family protein</fullName>
    </recommendedName>
</protein>
<evidence type="ECO:0000313" key="1">
    <source>
        <dbReference type="EMBL" id="TFH94929.1"/>
    </source>
</evidence>
<dbReference type="OrthoDB" id="9790776at2"/>
<dbReference type="Pfam" id="PF04390">
    <property type="entry name" value="LptE"/>
    <property type="match status" value="1"/>
</dbReference>
<dbReference type="GO" id="GO:0043165">
    <property type="term" value="P:Gram-negative-bacterium-type cell outer membrane assembly"/>
    <property type="evidence" value="ECO:0007669"/>
    <property type="project" value="InterPro"/>
</dbReference>
<accession>A0A4Y8WPF5</accession>
<sequence>MMKKYTLYIWSVVLVLLMNGCSVSYSLNGASIDYTRVKTINIADFQNLAPIVYPPLAQKLSEDLKDRFQKQTRLSQTTKIGDLNIEGEIVGYDLAAEAVQADAYAARTKLTMRVNVRYNNTVDEKESFEREFTSFVSFDSSQMFTNVQDQLVEDLTKDIINQIFNATVENW</sequence>
<reference evidence="1 2" key="1">
    <citation type="submission" date="2019-03" db="EMBL/GenBank/DDBJ databases">
        <title>Porphyromonas levii Isolated from the Uterus of Dairy Cows.</title>
        <authorList>
            <person name="Francis A.M."/>
        </authorList>
    </citation>
    <scope>NUCLEOTIDE SEQUENCE [LARGE SCALE GENOMIC DNA]</scope>
    <source>
        <strain evidence="1 2">AF5678</strain>
    </source>
</reference>
<comment type="caution">
    <text evidence="1">The sequence shown here is derived from an EMBL/GenBank/DDBJ whole genome shotgun (WGS) entry which is preliminary data.</text>
</comment>